<evidence type="ECO:0008006" key="7">
    <source>
        <dbReference type="Google" id="ProtNLM"/>
    </source>
</evidence>
<organism evidence="5 6">
    <name type="scientific">Coemansia spiralis</name>
    <dbReference type="NCBI Taxonomy" id="417178"/>
    <lineage>
        <taxon>Eukaryota</taxon>
        <taxon>Fungi</taxon>
        <taxon>Fungi incertae sedis</taxon>
        <taxon>Zoopagomycota</taxon>
        <taxon>Kickxellomycotina</taxon>
        <taxon>Kickxellomycetes</taxon>
        <taxon>Kickxellales</taxon>
        <taxon>Kickxellaceae</taxon>
        <taxon>Coemansia</taxon>
    </lineage>
</organism>
<feature type="repeat" description="WD" evidence="3">
    <location>
        <begin position="65"/>
        <end position="97"/>
    </location>
</feature>
<dbReference type="OrthoDB" id="25131at2759"/>
<comment type="caution">
    <text evidence="5">The sequence shown here is derived from an EMBL/GenBank/DDBJ whole genome shotgun (WGS) entry which is preliminary data.</text>
</comment>
<evidence type="ECO:0000256" key="3">
    <source>
        <dbReference type="PROSITE-ProRule" id="PRU00221"/>
    </source>
</evidence>
<dbReference type="Pfam" id="PF00400">
    <property type="entry name" value="WD40"/>
    <property type="match status" value="2"/>
</dbReference>
<dbReference type="PANTHER" id="PTHR22889:SF0">
    <property type="entry name" value="WD REPEAT-CONTAINING PROTEIN 89"/>
    <property type="match status" value="1"/>
</dbReference>
<gene>
    <name evidence="5" type="ORF">IWW39_005711</name>
</gene>
<evidence type="ECO:0000256" key="1">
    <source>
        <dbReference type="ARBA" id="ARBA00022574"/>
    </source>
</evidence>
<dbReference type="PROSITE" id="PS00678">
    <property type="entry name" value="WD_REPEATS_1"/>
    <property type="match status" value="1"/>
</dbReference>
<evidence type="ECO:0000256" key="2">
    <source>
        <dbReference type="ARBA" id="ARBA00022737"/>
    </source>
</evidence>
<dbReference type="InterPro" id="IPR019775">
    <property type="entry name" value="WD40_repeat_CS"/>
</dbReference>
<name>A0A9W8GAE2_9FUNG</name>
<reference evidence="5" key="1">
    <citation type="submission" date="2022-07" db="EMBL/GenBank/DDBJ databases">
        <title>Phylogenomic reconstructions and comparative analyses of Kickxellomycotina fungi.</title>
        <authorList>
            <person name="Reynolds N.K."/>
            <person name="Stajich J.E."/>
            <person name="Barry K."/>
            <person name="Grigoriev I.V."/>
            <person name="Crous P."/>
            <person name="Smith M.E."/>
        </authorList>
    </citation>
    <scope>NUCLEOTIDE SEQUENCE</scope>
    <source>
        <strain evidence="5">CBS 109367</strain>
    </source>
</reference>
<dbReference type="PANTHER" id="PTHR22889">
    <property type="entry name" value="WD REPEAT-CONTAINING PROTEIN 89"/>
    <property type="match status" value="1"/>
</dbReference>
<dbReference type="InterPro" id="IPR015943">
    <property type="entry name" value="WD40/YVTN_repeat-like_dom_sf"/>
</dbReference>
<dbReference type="InterPro" id="IPR039328">
    <property type="entry name" value="WDR89"/>
</dbReference>
<keyword evidence="6" id="KW-1185">Reference proteome</keyword>
<evidence type="ECO:0000256" key="4">
    <source>
        <dbReference type="SAM" id="MobiDB-lite"/>
    </source>
</evidence>
<keyword evidence="1 3" id="KW-0853">WD repeat</keyword>
<proteinExistence type="predicted"/>
<dbReference type="Proteomes" id="UP001151516">
    <property type="component" value="Unassembled WGS sequence"/>
</dbReference>
<sequence length="374" mass="40299">MARIPVSQAPTLLPKFNLHARANPQPSSDTYVYDAIKTDIGIAASTSDMCVKFFEPSTLQTKGQLNYHSDQITGIKARLNSLLSASSDGQIAIWDLRQALSAAPALVFKTKDPVLSFDMSIDDTLLVSGSALDKDYCAKINLWDPRVAAQPIAVYENSHSEDISQIRCHPSAPRQFLSGSSDGLLCTFDASQADEDEALLYVANTGASISGCGYFGPNSQYIFAQSDMETLQLWTNEATLLADFGDVRDLAESGVPTDYIIGCKYDPLTERLYLAAGTNEGDIHLLHVGAGSFEHIQALQSGHSGIVRGLSWDLSQGWAVSGAEDGRVSWWATTVPAQPPSPLAQAVSLTVSGQKDKSAASRLTNGNNRRFSPY</sequence>
<evidence type="ECO:0000313" key="5">
    <source>
        <dbReference type="EMBL" id="KAJ2683056.1"/>
    </source>
</evidence>
<keyword evidence="2" id="KW-0677">Repeat</keyword>
<dbReference type="EMBL" id="JANBTX010000328">
    <property type="protein sequence ID" value="KAJ2683056.1"/>
    <property type="molecule type" value="Genomic_DNA"/>
</dbReference>
<dbReference type="InterPro" id="IPR036322">
    <property type="entry name" value="WD40_repeat_dom_sf"/>
</dbReference>
<evidence type="ECO:0000313" key="6">
    <source>
        <dbReference type="Proteomes" id="UP001151516"/>
    </source>
</evidence>
<protein>
    <recommendedName>
        <fullName evidence="7">WD40 repeat-like protein</fullName>
    </recommendedName>
</protein>
<dbReference type="InterPro" id="IPR001680">
    <property type="entry name" value="WD40_rpt"/>
</dbReference>
<feature type="compositionally biased region" description="Polar residues" evidence="4">
    <location>
        <begin position="361"/>
        <end position="374"/>
    </location>
</feature>
<feature type="repeat" description="WD" evidence="3">
    <location>
        <begin position="300"/>
        <end position="331"/>
    </location>
</feature>
<dbReference type="SUPFAM" id="SSF50978">
    <property type="entry name" value="WD40 repeat-like"/>
    <property type="match status" value="1"/>
</dbReference>
<dbReference type="SMART" id="SM00320">
    <property type="entry name" value="WD40"/>
    <property type="match status" value="4"/>
</dbReference>
<dbReference type="AlphaFoldDB" id="A0A9W8GAE2"/>
<dbReference type="Gene3D" id="2.130.10.10">
    <property type="entry name" value="YVTN repeat-like/Quinoprotein amine dehydrogenase"/>
    <property type="match status" value="2"/>
</dbReference>
<dbReference type="PROSITE" id="PS50082">
    <property type="entry name" value="WD_REPEATS_2"/>
    <property type="match status" value="2"/>
</dbReference>
<feature type="region of interest" description="Disordered" evidence="4">
    <location>
        <begin position="355"/>
        <end position="374"/>
    </location>
</feature>
<accession>A0A9W8GAE2</accession>